<proteinExistence type="predicted"/>
<evidence type="ECO:0000313" key="3">
    <source>
        <dbReference type="Proteomes" id="UP000052978"/>
    </source>
</evidence>
<name>S7P8F2_MYOBR</name>
<evidence type="ECO:0000313" key="2">
    <source>
        <dbReference type="EMBL" id="EPQ06453.1"/>
    </source>
</evidence>
<gene>
    <name evidence="2" type="ORF">D623_10028528</name>
</gene>
<reference evidence="2 3" key="1">
    <citation type="journal article" date="2013" name="Nat. Commun.">
        <title>Genome analysis reveals insights into physiology and longevity of the Brandt's bat Myotis brandtii.</title>
        <authorList>
            <person name="Seim I."/>
            <person name="Fang X."/>
            <person name="Xiong Z."/>
            <person name="Lobanov A.V."/>
            <person name="Huang Z."/>
            <person name="Ma S."/>
            <person name="Feng Y."/>
            <person name="Turanov A.A."/>
            <person name="Zhu Y."/>
            <person name="Lenz T.L."/>
            <person name="Gerashchenko M.V."/>
            <person name="Fan D."/>
            <person name="Hee Yim S."/>
            <person name="Yao X."/>
            <person name="Jordan D."/>
            <person name="Xiong Y."/>
            <person name="Ma Y."/>
            <person name="Lyapunov A.N."/>
            <person name="Chen G."/>
            <person name="Kulakova O.I."/>
            <person name="Sun Y."/>
            <person name="Lee S.G."/>
            <person name="Bronson R.T."/>
            <person name="Moskalev A.A."/>
            <person name="Sunyaev S.R."/>
            <person name="Zhang G."/>
            <person name="Krogh A."/>
            <person name="Wang J."/>
            <person name="Gladyshev V.N."/>
        </authorList>
    </citation>
    <scope>NUCLEOTIDE SEQUENCE [LARGE SCALE GENOMIC DNA]</scope>
</reference>
<feature type="region of interest" description="Disordered" evidence="1">
    <location>
        <begin position="104"/>
        <end position="130"/>
    </location>
</feature>
<dbReference type="Proteomes" id="UP000052978">
    <property type="component" value="Unassembled WGS sequence"/>
</dbReference>
<sequence>MLRASPCARRLRASQSGVFGPAACPIAKTPILPDRLIIDKRKTLPRKLVSNRAAPATPHRAAPLPSPFAPRSQLPTGCLWLSALGARAGPGRNAALRLPHSKIRFPAARSTPPGSAPQVQDLGEAGEAGF</sequence>
<organism evidence="2 3">
    <name type="scientific">Myotis brandtii</name>
    <name type="common">Brandt's bat</name>
    <dbReference type="NCBI Taxonomy" id="109478"/>
    <lineage>
        <taxon>Eukaryota</taxon>
        <taxon>Metazoa</taxon>
        <taxon>Chordata</taxon>
        <taxon>Craniata</taxon>
        <taxon>Vertebrata</taxon>
        <taxon>Euteleostomi</taxon>
        <taxon>Mammalia</taxon>
        <taxon>Eutheria</taxon>
        <taxon>Laurasiatheria</taxon>
        <taxon>Chiroptera</taxon>
        <taxon>Yangochiroptera</taxon>
        <taxon>Vespertilionidae</taxon>
        <taxon>Myotis</taxon>
    </lineage>
</organism>
<evidence type="ECO:0000256" key="1">
    <source>
        <dbReference type="SAM" id="MobiDB-lite"/>
    </source>
</evidence>
<feature type="region of interest" description="Disordered" evidence="1">
    <location>
        <begin position="48"/>
        <end position="68"/>
    </location>
</feature>
<dbReference type="EMBL" id="KE162017">
    <property type="protein sequence ID" value="EPQ06453.1"/>
    <property type="molecule type" value="Genomic_DNA"/>
</dbReference>
<feature type="compositionally biased region" description="Low complexity" evidence="1">
    <location>
        <begin position="53"/>
        <end position="63"/>
    </location>
</feature>
<accession>S7P8F2</accession>
<protein>
    <submittedName>
        <fullName evidence="2">Uncharacterized protein</fullName>
    </submittedName>
</protein>
<keyword evidence="3" id="KW-1185">Reference proteome</keyword>
<dbReference type="AlphaFoldDB" id="S7P8F2"/>